<reference evidence="2 3" key="1">
    <citation type="submission" date="2015-09" db="EMBL/GenBank/DDBJ databases">
        <title>Identification and resolution of microdiversity through metagenomic sequencing of parallel consortia.</title>
        <authorList>
            <person name="Nelson W.C."/>
            <person name="Romine M.F."/>
            <person name="Lindemann S.R."/>
        </authorList>
    </citation>
    <scope>NUCLEOTIDE SEQUENCE [LARGE SCALE GENOMIC DNA]</scope>
    <source>
        <strain evidence="2">HL-91</strain>
    </source>
</reference>
<dbReference type="RefSeq" id="WP_072246654.1">
    <property type="nucleotide sequence ID" value="NZ_FBYC01000004.1"/>
</dbReference>
<comment type="caution">
    <text evidence="2">The sequence shown here is derived from an EMBL/GenBank/DDBJ whole genome shotgun (WGS) entry which is preliminary data.</text>
</comment>
<organism evidence="2 3">
    <name type="scientific">Roseibaca calidilacus</name>
    <dbReference type="NCBI Taxonomy" id="1666912"/>
    <lineage>
        <taxon>Bacteria</taxon>
        <taxon>Pseudomonadati</taxon>
        <taxon>Pseudomonadota</taxon>
        <taxon>Alphaproteobacteria</taxon>
        <taxon>Rhodobacterales</taxon>
        <taxon>Paracoccaceae</taxon>
        <taxon>Roseinatronobacter</taxon>
    </lineage>
</organism>
<dbReference type="EMBL" id="FBYC01000004">
    <property type="protein sequence ID" value="CUX82735.1"/>
    <property type="molecule type" value="Genomic_DNA"/>
</dbReference>
<evidence type="ECO:0000313" key="3">
    <source>
        <dbReference type="Proteomes" id="UP000050413"/>
    </source>
</evidence>
<dbReference type="AlphaFoldDB" id="A0A0P8ABU3"/>
<dbReference type="InterPro" id="IPR012644">
    <property type="entry name" value="CHP02300_FYDLN_acid"/>
</dbReference>
<dbReference type="Proteomes" id="UP000182045">
    <property type="component" value="Unassembled WGS sequence"/>
</dbReference>
<dbReference type="PATRIC" id="fig|1666912.4.peg.1282"/>
<evidence type="ECO:0000313" key="4">
    <source>
        <dbReference type="Proteomes" id="UP000182045"/>
    </source>
</evidence>
<name>A0A0P8ABU3_9RHOB</name>
<dbReference type="NCBIfam" id="TIGR02300">
    <property type="entry name" value="FYDLN_acid"/>
    <property type="match status" value="1"/>
</dbReference>
<dbReference type="Pfam" id="PF09538">
    <property type="entry name" value="FYDLN_acid"/>
    <property type="match status" value="1"/>
</dbReference>
<accession>A0A0P8ABU3</accession>
<reference evidence="1 4" key="2">
    <citation type="submission" date="2016-01" db="EMBL/GenBank/DDBJ databases">
        <authorList>
            <person name="Varghese N."/>
        </authorList>
    </citation>
    <scope>NUCLEOTIDE SEQUENCE [LARGE SCALE GENOMIC DNA]</scope>
    <source>
        <strain evidence="1 4">HL-91</strain>
    </source>
</reference>
<evidence type="ECO:0000313" key="1">
    <source>
        <dbReference type="EMBL" id="CUX82735.1"/>
    </source>
</evidence>
<dbReference type="EMBL" id="LJSG01000013">
    <property type="protein sequence ID" value="KPP91660.1"/>
    <property type="molecule type" value="Genomic_DNA"/>
</dbReference>
<dbReference type="Proteomes" id="UP000050413">
    <property type="component" value="Unassembled WGS sequence"/>
</dbReference>
<evidence type="ECO:0000313" key="2">
    <source>
        <dbReference type="EMBL" id="KPP91660.1"/>
    </source>
</evidence>
<sequence>MTNPDWGVKRICPETGNKFYDLNKNPIISPYTGKTVVIEAQERRADEGNAALKAKAKKAAEDDDDALLVDDDDAADVDDELLEDDDDDTVALDDLADVAESDDD</sequence>
<gene>
    <name evidence="1" type="ORF">Ga0058931_2556</name>
    <name evidence="2" type="ORF">HLUCCA05_00690</name>
</gene>
<protein>
    <submittedName>
        <fullName evidence="1">TIGR02300 family protein</fullName>
    </submittedName>
</protein>
<dbReference type="OrthoDB" id="9815689at2"/>
<proteinExistence type="predicted"/>
<dbReference type="STRING" id="1666912.Ga0058931_2556"/>
<keyword evidence="4" id="KW-1185">Reference proteome</keyword>